<accession>A0A3Q3GAU3</accession>
<dbReference type="AlphaFoldDB" id="A0A3Q3GAU3"/>
<dbReference type="SMART" id="SM00407">
    <property type="entry name" value="IGc1"/>
    <property type="match status" value="1"/>
</dbReference>
<dbReference type="PANTHER" id="PTHR23411">
    <property type="entry name" value="TAPASIN"/>
    <property type="match status" value="1"/>
</dbReference>
<dbReference type="SUPFAM" id="SSF48726">
    <property type="entry name" value="Immunoglobulin"/>
    <property type="match status" value="1"/>
</dbReference>
<dbReference type="PROSITE" id="PS50835">
    <property type="entry name" value="IG_LIKE"/>
    <property type="match status" value="1"/>
</dbReference>
<evidence type="ECO:0000313" key="5">
    <source>
        <dbReference type="Proteomes" id="UP000261660"/>
    </source>
</evidence>
<sequence>MLFLVNLNFKKISYRSGLGGFQTFNKVFFWFFRFLLNDRTPSKDNVGMVPRGDTQALMCSIYDFFPNELTVKWKKNEIEETGFTTWPPKSFRNTFSAVSVLNVKNTDWDSKAVYTCEVTHKGKLYMKKASKGTTCGPQPPLSYSSS</sequence>
<dbReference type="PROSITE" id="PS00290">
    <property type="entry name" value="IG_MHC"/>
    <property type="match status" value="1"/>
</dbReference>
<feature type="domain" description="Ig-like" evidence="3">
    <location>
        <begin position="41"/>
        <end position="134"/>
    </location>
</feature>
<evidence type="ECO:0000256" key="1">
    <source>
        <dbReference type="ARBA" id="ARBA00023157"/>
    </source>
</evidence>
<dbReference type="InterPro" id="IPR003006">
    <property type="entry name" value="Ig/MHC_CS"/>
</dbReference>
<keyword evidence="2" id="KW-0393">Immunoglobulin domain</keyword>
<dbReference type="Ensembl" id="ENSLBET00000029441.1">
    <property type="protein sequence ID" value="ENSLBEP00000028108.1"/>
    <property type="gene ID" value="ENSLBEG00000021304.1"/>
</dbReference>
<reference evidence="4" key="1">
    <citation type="submission" date="2025-08" db="UniProtKB">
        <authorList>
            <consortium name="Ensembl"/>
        </authorList>
    </citation>
    <scope>IDENTIFICATION</scope>
</reference>
<dbReference type="InterPro" id="IPR050380">
    <property type="entry name" value="Immune_Resp_Modulators"/>
</dbReference>
<evidence type="ECO:0000313" key="4">
    <source>
        <dbReference type="Ensembl" id="ENSLBEP00000028108.1"/>
    </source>
</evidence>
<dbReference type="GeneTree" id="ENSGT01060000248704"/>
<dbReference type="FunFam" id="2.60.40.10:FF:000283">
    <property type="entry name" value="Immunoglobulin kappa constant"/>
    <property type="match status" value="1"/>
</dbReference>
<dbReference type="Proteomes" id="UP000261660">
    <property type="component" value="Unplaced"/>
</dbReference>
<dbReference type="Pfam" id="PF07654">
    <property type="entry name" value="C1-set"/>
    <property type="match status" value="1"/>
</dbReference>
<proteinExistence type="predicted"/>
<evidence type="ECO:0000256" key="2">
    <source>
        <dbReference type="ARBA" id="ARBA00023319"/>
    </source>
</evidence>
<dbReference type="InterPro" id="IPR036179">
    <property type="entry name" value="Ig-like_dom_sf"/>
</dbReference>
<evidence type="ECO:0000259" key="3">
    <source>
        <dbReference type="PROSITE" id="PS50835"/>
    </source>
</evidence>
<name>A0A3Q3GAU3_9LABR</name>
<dbReference type="InterPro" id="IPR013783">
    <property type="entry name" value="Ig-like_fold"/>
</dbReference>
<dbReference type="Gene3D" id="2.60.40.10">
    <property type="entry name" value="Immunoglobulins"/>
    <property type="match status" value="1"/>
</dbReference>
<dbReference type="InterPro" id="IPR003597">
    <property type="entry name" value="Ig_C1-set"/>
</dbReference>
<keyword evidence="5" id="KW-1185">Reference proteome</keyword>
<keyword evidence="1" id="KW-1015">Disulfide bond</keyword>
<reference evidence="4" key="2">
    <citation type="submission" date="2025-09" db="UniProtKB">
        <authorList>
            <consortium name="Ensembl"/>
        </authorList>
    </citation>
    <scope>IDENTIFICATION</scope>
</reference>
<organism evidence="4 5">
    <name type="scientific">Labrus bergylta</name>
    <name type="common">ballan wrasse</name>
    <dbReference type="NCBI Taxonomy" id="56723"/>
    <lineage>
        <taxon>Eukaryota</taxon>
        <taxon>Metazoa</taxon>
        <taxon>Chordata</taxon>
        <taxon>Craniata</taxon>
        <taxon>Vertebrata</taxon>
        <taxon>Euteleostomi</taxon>
        <taxon>Actinopterygii</taxon>
        <taxon>Neopterygii</taxon>
        <taxon>Teleostei</taxon>
        <taxon>Neoteleostei</taxon>
        <taxon>Acanthomorphata</taxon>
        <taxon>Eupercaria</taxon>
        <taxon>Labriformes</taxon>
        <taxon>Labridae</taxon>
        <taxon>Labrus</taxon>
    </lineage>
</organism>
<protein>
    <recommendedName>
        <fullName evidence="3">Ig-like domain-containing protein</fullName>
    </recommendedName>
</protein>
<dbReference type="InterPro" id="IPR007110">
    <property type="entry name" value="Ig-like_dom"/>
</dbReference>
<dbReference type="CDD" id="cd00098">
    <property type="entry name" value="IgC1"/>
    <property type="match status" value="1"/>
</dbReference>